<dbReference type="AlphaFoldDB" id="A0AAP1G8T4"/>
<dbReference type="Proteomes" id="UP000056450">
    <property type="component" value="Unassembled WGS sequence"/>
</dbReference>
<reference evidence="2 3" key="1">
    <citation type="submission" date="2015-11" db="EMBL/GenBank/DDBJ databases">
        <title>Expanding the genomic diversity of Burkholderia species for the development of highly accurate diagnostics.</title>
        <authorList>
            <person name="Sahl J."/>
            <person name="Keim P."/>
            <person name="Wagner D."/>
        </authorList>
    </citation>
    <scope>NUCLEOTIDE SEQUENCE [LARGE SCALE GENOMIC DNA]</scope>
    <source>
        <strain evidence="2 3">RF32-BP12</strain>
    </source>
</reference>
<feature type="compositionally biased region" description="Basic and acidic residues" evidence="1">
    <location>
        <begin position="53"/>
        <end position="64"/>
    </location>
</feature>
<organism evidence="2 3">
    <name type="scientific">Burkholderia latens</name>
    <dbReference type="NCBI Taxonomy" id="488446"/>
    <lineage>
        <taxon>Bacteria</taxon>
        <taxon>Pseudomonadati</taxon>
        <taxon>Pseudomonadota</taxon>
        <taxon>Betaproteobacteria</taxon>
        <taxon>Burkholderiales</taxon>
        <taxon>Burkholderiaceae</taxon>
        <taxon>Burkholderia</taxon>
        <taxon>Burkholderia cepacia complex</taxon>
    </lineage>
</organism>
<accession>A0AAP1G8T4</accession>
<evidence type="ECO:0000313" key="3">
    <source>
        <dbReference type="Proteomes" id="UP000056450"/>
    </source>
</evidence>
<evidence type="ECO:0000313" key="2">
    <source>
        <dbReference type="EMBL" id="KVA04687.1"/>
    </source>
</evidence>
<feature type="region of interest" description="Disordered" evidence="1">
    <location>
        <begin position="1"/>
        <end position="64"/>
    </location>
</feature>
<sequence>MRGSVFARAGTGTGRNNRRRERCDAMPGAARRRLSQKCHERDYNAGRSADQSRWSDDARRARAN</sequence>
<evidence type="ECO:0000256" key="1">
    <source>
        <dbReference type="SAM" id="MobiDB-lite"/>
    </source>
</evidence>
<proteinExistence type="predicted"/>
<protein>
    <submittedName>
        <fullName evidence="2">Uncharacterized protein</fullName>
    </submittedName>
</protein>
<gene>
    <name evidence="2" type="ORF">WI41_21645</name>
</gene>
<name>A0AAP1G8T4_9BURK</name>
<comment type="caution">
    <text evidence="2">The sequence shown here is derived from an EMBL/GenBank/DDBJ whole genome shotgun (WGS) entry which is preliminary data.</text>
</comment>
<dbReference type="EMBL" id="LOTQ01000030">
    <property type="protein sequence ID" value="KVA04687.1"/>
    <property type="molecule type" value="Genomic_DNA"/>
</dbReference>